<organism evidence="1 2">
    <name type="scientific">Parascaris equorum</name>
    <name type="common">Equine roundworm</name>
    <dbReference type="NCBI Taxonomy" id="6256"/>
    <lineage>
        <taxon>Eukaryota</taxon>
        <taxon>Metazoa</taxon>
        <taxon>Ecdysozoa</taxon>
        <taxon>Nematoda</taxon>
        <taxon>Chromadorea</taxon>
        <taxon>Rhabditida</taxon>
        <taxon>Spirurina</taxon>
        <taxon>Ascaridomorpha</taxon>
        <taxon>Ascaridoidea</taxon>
        <taxon>Ascarididae</taxon>
        <taxon>Parascaris</taxon>
    </lineage>
</organism>
<dbReference type="WBParaSite" id="PEQ_0000837501-mRNA-1">
    <property type="protein sequence ID" value="PEQ_0000837501-mRNA-1"/>
    <property type="gene ID" value="PEQ_0000837501"/>
</dbReference>
<reference evidence="2" key="1">
    <citation type="submission" date="2022-11" db="UniProtKB">
        <authorList>
            <consortium name="WormBaseParasite"/>
        </authorList>
    </citation>
    <scope>IDENTIFICATION</scope>
</reference>
<dbReference type="AlphaFoldDB" id="A0A914S231"/>
<name>A0A914S231_PAREQ</name>
<evidence type="ECO:0000313" key="1">
    <source>
        <dbReference type="Proteomes" id="UP000887564"/>
    </source>
</evidence>
<protein>
    <submittedName>
        <fullName evidence="2">Uncharacterized protein</fullName>
    </submittedName>
</protein>
<proteinExistence type="predicted"/>
<sequence>MKTISLGDDSIINRCKEVIPTPIVSCMRTQWLDL</sequence>
<keyword evidence="1" id="KW-1185">Reference proteome</keyword>
<evidence type="ECO:0000313" key="2">
    <source>
        <dbReference type="WBParaSite" id="PEQ_0000837501-mRNA-1"/>
    </source>
</evidence>
<dbReference type="Proteomes" id="UP000887564">
    <property type="component" value="Unplaced"/>
</dbReference>
<accession>A0A914S231</accession>